<accession>A0A5C8PSF6</accession>
<name>A0A5C8PSF6_9HYPH</name>
<protein>
    <submittedName>
        <fullName evidence="2">Uncharacterized protein</fullName>
    </submittedName>
</protein>
<feature type="compositionally biased region" description="Low complexity" evidence="1">
    <location>
        <begin position="18"/>
        <end position="27"/>
    </location>
</feature>
<reference evidence="2 3" key="1">
    <citation type="submission" date="2019-06" db="EMBL/GenBank/DDBJ databases">
        <title>New taxonomy in bacterial strain CC-CFT640, isolated from vineyard.</title>
        <authorList>
            <person name="Lin S.-Y."/>
            <person name="Tsai C.-F."/>
            <person name="Young C.-C."/>
        </authorList>
    </citation>
    <scope>NUCLEOTIDE SEQUENCE [LARGE SCALE GENOMIC DNA]</scope>
    <source>
        <strain evidence="2 3">CC-CFT640</strain>
    </source>
</reference>
<dbReference type="RefSeq" id="WP_147845958.1">
    <property type="nucleotide sequence ID" value="NZ_VDUZ01000005.1"/>
</dbReference>
<dbReference type="EMBL" id="VDUZ01000005">
    <property type="protein sequence ID" value="TXL79452.1"/>
    <property type="molecule type" value="Genomic_DNA"/>
</dbReference>
<feature type="region of interest" description="Disordered" evidence="1">
    <location>
        <begin position="1"/>
        <end position="41"/>
    </location>
</feature>
<evidence type="ECO:0000256" key="1">
    <source>
        <dbReference type="SAM" id="MobiDB-lite"/>
    </source>
</evidence>
<evidence type="ECO:0000313" key="3">
    <source>
        <dbReference type="Proteomes" id="UP000321638"/>
    </source>
</evidence>
<gene>
    <name evidence="2" type="ORF">FHP25_05735</name>
</gene>
<evidence type="ECO:0000313" key="2">
    <source>
        <dbReference type="EMBL" id="TXL79452.1"/>
    </source>
</evidence>
<dbReference type="Proteomes" id="UP000321638">
    <property type="component" value="Unassembled WGS sequence"/>
</dbReference>
<dbReference type="AlphaFoldDB" id="A0A5C8PSF6"/>
<organism evidence="2 3">
    <name type="scientific">Vineibacter terrae</name>
    <dbReference type="NCBI Taxonomy" id="2586908"/>
    <lineage>
        <taxon>Bacteria</taxon>
        <taxon>Pseudomonadati</taxon>
        <taxon>Pseudomonadota</taxon>
        <taxon>Alphaproteobacteria</taxon>
        <taxon>Hyphomicrobiales</taxon>
        <taxon>Vineibacter</taxon>
    </lineage>
</organism>
<sequence length="73" mass="7737">MMDLRFPQYGIPGGRGQSGSAAAAGADGSDDAGTSELDRQRDISSEAELWAETQQQIRLAIIQSLLSSDRIGI</sequence>
<keyword evidence="3" id="KW-1185">Reference proteome</keyword>
<proteinExistence type="predicted"/>
<comment type="caution">
    <text evidence="2">The sequence shown here is derived from an EMBL/GenBank/DDBJ whole genome shotgun (WGS) entry which is preliminary data.</text>
</comment>